<dbReference type="Proteomes" id="UP000177324">
    <property type="component" value="Unassembled WGS sequence"/>
</dbReference>
<dbReference type="PANTHER" id="PTHR43116">
    <property type="entry name" value="PEPTIDE CHAIN RELEASE FACTOR 2"/>
    <property type="match status" value="1"/>
</dbReference>
<keyword evidence="2" id="KW-0488">Methylation</keyword>
<dbReference type="AlphaFoldDB" id="A0A1G1VM44"/>
<evidence type="ECO:0000313" key="8">
    <source>
        <dbReference type="Proteomes" id="UP000177324"/>
    </source>
</evidence>
<reference evidence="7 8" key="1">
    <citation type="journal article" date="2016" name="Nat. Commun.">
        <title>Thousands of microbial genomes shed light on interconnected biogeochemical processes in an aquifer system.</title>
        <authorList>
            <person name="Anantharaman K."/>
            <person name="Brown C.T."/>
            <person name="Hug L.A."/>
            <person name="Sharon I."/>
            <person name="Castelle C.J."/>
            <person name="Probst A.J."/>
            <person name="Thomas B.C."/>
            <person name="Singh A."/>
            <person name="Wilkins M.J."/>
            <person name="Karaoz U."/>
            <person name="Brodie E.L."/>
            <person name="Williams K.H."/>
            <person name="Hubbard S.S."/>
            <person name="Banfield J.F."/>
        </authorList>
    </citation>
    <scope>NUCLEOTIDE SEQUENCE [LARGE SCALE GENOMIC DNA]</scope>
</reference>
<dbReference type="EMBL" id="MHCH01000044">
    <property type="protein sequence ID" value="OGY16472.1"/>
    <property type="molecule type" value="Genomic_DNA"/>
</dbReference>
<proteinExistence type="inferred from homology"/>
<accession>A0A1G1VM44</accession>
<comment type="similarity">
    <text evidence="1">Belongs to the prokaryotic/mitochondrial release factor family.</text>
</comment>
<dbReference type="InterPro" id="IPR000352">
    <property type="entry name" value="Pep_chain_release_fac_I"/>
</dbReference>
<dbReference type="GO" id="GO:0005737">
    <property type="term" value="C:cytoplasm"/>
    <property type="evidence" value="ECO:0007669"/>
    <property type="project" value="InterPro"/>
</dbReference>
<dbReference type="NCBIfam" id="TIGR00020">
    <property type="entry name" value="prfB"/>
    <property type="match status" value="1"/>
</dbReference>
<protein>
    <recommendedName>
        <fullName evidence="4">Peptide chain release factor 2</fullName>
    </recommendedName>
</protein>
<gene>
    <name evidence="7" type="ORF">A2784_04355</name>
</gene>
<sequence length="316" mass="36146">MEEIKDRLKVVIEKLEPEEKRREIRELEAESMKPGFWNDPVAAGRKMQQLAQLLEEVQAVEKLRQQIDDLPAMTEAGVAEVEEQVSQLELKLFLGGKYDAGEAIVAIHAGQGGTEAMDWTAMLKRMYSRYFEKRGWKWEVVNETAGEETGIKSVTMLVRGSYAYGYLKGEIGTHRLVRHSPFNADKLRQTSFAGVEVLPVVGETPEMVIRSEEIEFEAFRASGHGGQNVNKVSTAVRLKHIPTGITVESQVQRYQEQNRQMAMDLLRAKLWELQEQKRQQHVKELKGEYHVAGWGYQIRSYVLQPYKLVKDLRTGV</sequence>
<organism evidence="7 8">
    <name type="scientific">Candidatus Chisholmbacteria bacterium RIFCSPHIGHO2_01_FULL_48_12</name>
    <dbReference type="NCBI Taxonomy" id="1797589"/>
    <lineage>
        <taxon>Bacteria</taxon>
        <taxon>Candidatus Chisholmiibacteriota</taxon>
    </lineage>
</organism>
<keyword evidence="5" id="KW-0175">Coiled coil</keyword>
<dbReference type="InterPro" id="IPR004374">
    <property type="entry name" value="PrfB"/>
</dbReference>
<dbReference type="Gene3D" id="3.30.70.1660">
    <property type="match status" value="1"/>
</dbReference>
<dbReference type="GO" id="GO:0016149">
    <property type="term" value="F:translation release factor activity, codon specific"/>
    <property type="evidence" value="ECO:0007669"/>
    <property type="project" value="InterPro"/>
</dbReference>
<evidence type="ECO:0000256" key="5">
    <source>
        <dbReference type="SAM" id="Coils"/>
    </source>
</evidence>
<evidence type="ECO:0000256" key="4">
    <source>
        <dbReference type="NCBIfam" id="TIGR00020"/>
    </source>
</evidence>
<evidence type="ECO:0000259" key="6">
    <source>
        <dbReference type="PROSITE" id="PS00745"/>
    </source>
</evidence>
<comment type="caution">
    <text evidence="7">The sequence shown here is derived from an EMBL/GenBank/DDBJ whole genome shotgun (WGS) entry which is preliminary data.</text>
</comment>
<feature type="domain" description="Prokaryotic-type class I peptide chain release factors" evidence="6">
    <location>
        <begin position="220"/>
        <end position="236"/>
    </location>
</feature>
<dbReference type="SUPFAM" id="SSF75620">
    <property type="entry name" value="Release factor"/>
    <property type="match status" value="1"/>
</dbReference>
<evidence type="ECO:0000313" key="7">
    <source>
        <dbReference type="EMBL" id="OGY16472.1"/>
    </source>
</evidence>
<dbReference type="InterPro" id="IPR045853">
    <property type="entry name" value="Pep_chain_release_fac_I_sf"/>
</dbReference>
<dbReference type="Gene3D" id="3.30.160.20">
    <property type="match status" value="1"/>
</dbReference>
<dbReference type="PANTHER" id="PTHR43116:SF3">
    <property type="entry name" value="CLASS I PEPTIDE CHAIN RELEASE FACTOR"/>
    <property type="match status" value="1"/>
</dbReference>
<dbReference type="SMART" id="SM00937">
    <property type="entry name" value="PCRF"/>
    <property type="match status" value="1"/>
</dbReference>
<evidence type="ECO:0000256" key="3">
    <source>
        <dbReference type="ARBA" id="ARBA00022917"/>
    </source>
</evidence>
<dbReference type="Pfam" id="PF03462">
    <property type="entry name" value="PCRF"/>
    <property type="match status" value="1"/>
</dbReference>
<evidence type="ECO:0000256" key="2">
    <source>
        <dbReference type="ARBA" id="ARBA00022481"/>
    </source>
</evidence>
<dbReference type="STRING" id="1797589.A2784_04355"/>
<feature type="non-terminal residue" evidence="7">
    <location>
        <position position="316"/>
    </location>
</feature>
<dbReference type="Pfam" id="PF00472">
    <property type="entry name" value="RF-1"/>
    <property type="match status" value="1"/>
</dbReference>
<dbReference type="PROSITE" id="PS00745">
    <property type="entry name" value="RF_PROK_I"/>
    <property type="match status" value="1"/>
</dbReference>
<name>A0A1G1VM44_9BACT</name>
<dbReference type="Gene3D" id="1.20.58.410">
    <property type="entry name" value="Release factor"/>
    <property type="match status" value="1"/>
</dbReference>
<feature type="coiled-coil region" evidence="5">
    <location>
        <begin position="43"/>
        <end position="70"/>
    </location>
</feature>
<keyword evidence="3" id="KW-0648">Protein biosynthesis</keyword>
<evidence type="ECO:0000256" key="1">
    <source>
        <dbReference type="ARBA" id="ARBA00010835"/>
    </source>
</evidence>
<dbReference type="InterPro" id="IPR005139">
    <property type="entry name" value="PCRF"/>
</dbReference>